<dbReference type="EMBL" id="CP061800">
    <property type="protein sequence ID" value="QTA87350.1"/>
    <property type="molecule type" value="Genomic_DNA"/>
</dbReference>
<evidence type="ECO:0000256" key="1">
    <source>
        <dbReference type="SAM" id="Phobius"/>
    </source>
</evidence>
<name>A0A975BKZ5_9BACT</name>
<keyword evidence="3" id="KW-1185">Reference proteome</keyword>
<keyword evidence="1" id="KW-1133">Transmembrane helix</keyword>
<sequence>MFQKIWDLGFGIWICYFHFIRLVIGNALVSIAIKSDIHV</sequence>
<dbReference type="KEGG" id="dmm:dnm_033820"/>
<accession>A0A975BKZ5</accession>
<organism evidence="2 3">
    <name type="scientific">Desulfonema magnum</name>
    <dbReference type="NCBI Taxonomy" id="45655"/>
    <lineage>
        <taxon>Bacteria</taxon>
        <taxon>Pseudomonadati</taxon>
        <taxon>Thermodesulfobacteriota</taxon>
        <taxon>Desulfobacteria</taxon>
        <taxon>Desulfobacterales</taxon>
        <taxon>Desulfococcaceae</taxon>
        <taxon>Desulfonema</taxon>
    </lineage>
</organism>
<keyword evidence="1" id="KW-0812">Transmembrane</keyword>
<feature type="transmembrane region" description="Helical" evidence="1">
    <location>
        <begin position="12"/>
        <end position="33"/>
    </location>
</feature>
<protein>
    <submittedName>
        <fullName evidence="2">Uncharacterized protein</fullName>
    </submittedName>
</protein>
<proteinExistence type="predicted"/>
<keyword evidence="1" id="KW-0472">Membrane</keyword>
<evidence type="ECO:0000313" key="2">
    <source>
        <dbReference type="EMBL" id="QTA87350.1"/>
    </source>
</evidence>
<reference evidence="2" key="1">
    <citation type="journal article" date="2021" name="Microb. Physiol.">
        <title>Proteogenomic Insights into the Physiology of Marine, Sulfate-Reducing, Filamentous Desulfonema limicola and Desulfonema magnum.</title>
        <authorList>
            <person name="Schnaars V."/>
            <person name="Wohlbrand L."/>
            <person name="Scheve S."/>
            <person name="Hinrichs C."/>
            <person name="Reinhardt R."/>
            <person name="Rabus R."/>
        </authorList>
    </citation>
    <scope>NUCLEOTIDE SEQUENCE</scope>
    <source>
        <strain evidence="2">4be13</strain>
    </source>
</reference>
<evidence type="ECO:0000313" key="3">
    <source>
        <dbReference type="Proteomes" id="UP000663722"/>
    </source>
</evidence>
<dbReference type="AlphaFoldDB" id="A0A975BKZ5"/>
<gene>
    <name evidence="2" type="ORF">dnm_033820</name>
</gene>
<dbReference type="Proteomes" id="UP000663722">
    <property type="component" value="Chromosome"/>
</dbReference>